<feature type="transmembrane region" description="Helical" evidence="1">
    <location>
        <begin position="12"/>
        <end position="38"/>
    </location>
</feature>
<name>C0EB11_9FIRM</name>
<dbReference type="HOGENOM" id="CLU_1425745_0_0_9"/>
<keyword evidence="1" id="KW-0472">Membrane</keyword>
<gene>
    <name evidence="2" type="ORF">CLOSTMETH_01028</name>
</gene>
<keyword evidence="1" id="KW-1133">Transmembrane helix</keyword>
<organism evidence="2 3">
    <name type="scientific">[Clostridium] methylpentosum DSM 5476</name>
    <dbReference type="NCBI Taxonomy" id="537013"/>
    <lineage>
        <taxon>Bacteria</taxon>
        <taxon>Bacillati</taxon>
        <taxon>Bacillota</taxon>
        <taxon>Clostridia</taxon>
        <taxon>Eubacteriales</taxon>
        <taxon>Oscillospiraceae</taxon>
        <taxon>Oscillospiraceae incertae sedis</taxon>
    </lineage>
</organism>
<proteinExistence type="predicted"/>
<dbReference type="STRING" id="537013.CLOSTMETH_01028"/>
<dbReference type="SUPFAM" id="SSF48452">
    <property type="entry name" value="TPR-like"/>
    <property type="match status" value="1"/>
</dbReference>
<sequence length="190" mass="22529">MDVLDWIFSDVLRSLLCFFLVFVLVEGIVFAINLRFALKREKNLRILWEQMDTVRYIQETKRWLSRLVLQAHIHTLQSDLAHAYYLQGQYDVAIRILWEIQPPRSKRMNKMLYYNNLTCYYLAVGDLKSAAACFQDGEEYIEKTLQNQSLFCRPYHSNLLDTKAQLLYHQGALQESEKLFLQAQQRGIQI</sequence>
<dbReference type="Gene3D" id="1.25.40.10">
    <property type="entry name" value="Tetratricopeptide repeat domain"/>
    <property type="match status" value="1"/>
</dbReference>
<evidence type="ECO:0000256" key="1">
    <source>
        <dbReference type="SAM" id="Phobius"/>
    </source>
</evidence>
<protein>
    <recommendedName>
        <fullName evidence="4">Tetratricopeptide repeat protein</fullName>
    </recommendedName>
</protein>
<dbReference type="EMBL" id="ACEC01000039">
    <property type="protein sequence ID" value="EEG31325.1"/>
    <property type="molecule type" value="Genomic_DNA"/>
</dbReference>
<dbReference type="AlphaFoldDB" id="C0EB11"/>
<dbReference type="InterPro" id="IPR011990">
    <property type="entry name" value="TPR-like_helical_dom_sf"/>
</dbReference>
<reference evidence="2 3" key="1">
    <citation type="submission" date="2009-01" db="EMBL/GenBank/DDBJ databases">
        <authorList>
            <person name="Fulton L."/>
            <person name="Clifton S."/>
            <person name="Fulton B."/>
            <person name="Xu J."/>
            <person name="Minx P."/>
            <person name="Pepin K.H."/>
            <person name="Johnson M."/>
            <person name="Bhonagiri V."/>
            <person name="Nash W.E."/>
            <person name="Mardis E.R."/>
            <person name="Wilson R.K."/>
        </authorList>
    </citation>
    <scope>NUCLEOTIDE SEQUENCE [LARGE SCALE GENOMIC DNA]</scope>
    <source>
        <strain evidence="2 3">DSM 5476</strain>
    </source>
</reference>
<evidence type="ECO:0008006" key="4">
    <source>
        <dbReference type="Google" id="ProtNLM"/>
    </source>
</evidence>
<keyword evidence="1" id="KW-0812">Transmembrane</keyword>
<comment type="caution">
    <text evidence="2">The sequence shown here is derived from an EMBL/GenBank/DDBJ whole genome shotgun (WGS) entry which is preliminary data.</text>
</comment>
<accession>C0EB11</accession>
<reference evidence="2 3" key="2">
    <citation type="submission" date="2009-02" db="EMBL/GenBank/DDBJ databases">
        <title>Draft genome sequence of Clostridium methylpentosum (DSM 5476).</title>
        <authorList>
            <person name="Sudarsanam P."/>
            <person name="Ley R."/>
            <person name="Guruge J."/>
            <person name="Turnbaugh P.J."/>
            <person name="Mahowald M."/>
            <person name="Liep D."/>
            <person name="Gordon J."/>
        </authorList>
    </citation>
    <scope>NUCLEOTIDE SEQUENCE [LARGE SCALE GENOMIC DNA]</scope>
    <source>
        <strain evidence="2 3">DSM 5476</strain>
    </source>
</reference>
<dbReference type="Proteomes" id="UP000003340">
    <property type="component" value="Unassembled WGS sequence"/>
</dbReference>
<keyword evidence="3" id="KW-1185">Reference proteome</keyword>
<evidence type="ECO:0000313" key="2">
    <source>
        <dbReference type="EMBL" id="EEG31325.1"/>
    </source>
</evidence>
<evidence type="ECO:0000313" key="3">
    <source>
        <dbReference type="Proteomes" id="UP000003340"/>
    </source>
</evidence>